<keyword evidence="7" id="KW-1015">Disulfide bond</keyword>
<dbReference type="PANTHER" id="PTHR12207:SF3">
    <property type="entry name" value="PROSTAGLANDIN F2 RECEPTOR NEGATIVE REGULATOR"/>
    <property type="match status" value="1"/>
</dbReference>
<evidence type="ECO:0000256" key="2">
    <source>
        <dbReference type="ARBA" id="ARBA00022692"/>
    </source>
</evidence>
<dbReference type="InterPro" id="IPR051102">
    <property type="entry name" value="IgSF_V-set/TM_domain"/>
</dbReference>
<comment type="subcellular location">
    <subcellularLocation>
        <location evidence="1">Membrane</location>
        <topology evidence="1">Single-pass membrane protein</topology>
    </subcellularLocation>
</comment>
<keyword evidence="6 9" id="KW-0472">Membrane</keyword>
<sequence length="747" mass="81748">MRQQKGFLLFVLVLELAVLCESRLVTVPDGPLVRVEGQSVSIRCNVSDYQGPRDQDFEWSLITGDGGQDIQLVSTFDPMYTHTSVLDRVESGDISLKKLGEASVELTIRNVRASDSTTYRCSTPSTDSVISGNYYADVELRVIGDTLKVSPAIPSAAVLEGQSVQLHCNASRAYTAHTFLSITWSVRKGTGSPEDILTFGPDEAVRVGPAFTERYADGGLLLDLRGGGVYRMELKEALALDQGAYMCTAREWTRQPGGGKGWQKILEKSEDMGSVTVTPIGQSLAASLSPVSPRFTGDPTELLCNVTDIRNVPDGRLSVTWTYGERRPEGVVSGPMTVATVDELGVLLPGDSYRQRLETGAVTAGRSGPATFRLFVLRSRDQDMGRYSCKVAAWTRSLRGGWDKSPERQSLPVTVEWTAQTPLLNVVAHRVREAATGGSTFEMSCRVTGQNIQNPGYSVLIRFVERQGSNPRKVVSLSADSVLQLEEGMAASRTDSVALEKTGQLEYRFRLYGAQVSDRGFYYCDVTAWTRDQSEDWSRAVSAESNKIEITFTDAGPVFNVSIRSDRDSVSPGDTAQIECTMAILGATPNTGDVAYDVRWFQTPLLAMDNGGAVPLISMDRWGVVRRGSANESAEFSLERTDRHAFVLRLHRAHDRHMGEYHCTARLWYISASGLWREGRELTSAPVSLAVSLAFWDSVQIPVLCGLAAALAAGLLSVVVGLISAHWCLSRSPMHAPRNKLIDLEMD</sequence>
<reference evidence="12" key="4">
    <citation type="submission" date="2025-08" db="UniProtKB">
        <authorList>
            <consortium name="Ensembl"/>
        </authorList>
    </citation>
    <scope>IDENTIFICATION</scope>
</reference>
<feature type="transmembrane region" description="Helical" evidence="9">
    <location>
        <begin position="707"/>
        <end position="729"/>
    </location>
</feature>
<feature type="domain" description="Ig-like" evidence="11">
    <location>
        <begin position="422"/>
        <end position="542"/>
    </location>
</feature>
<accession>A0A4W4H1R2</accession>
<evidence type="ECO:0000256" key="1">
    <source>
        <dbReference type="ARBA" id="ARBA00004167"/>
    </source>
</evidence>
<keyword evidence="5 9" id="KW-1133">Transmembrane helix</keyword>
<dbReference type="InterPro" id="IPR013106">
    <property type="entry name" value="Ig_V-set"/>
</dbReference>
<keyword evidence="4" id="KW-0677">Repeat</keyword>
<evidence type="ECO:0000256" key="9">
    <source>
        <dbReference type="SAM" id="Phobius"/>
    </source>
</evidence>
<organism evidence="12 13">
    <name type="scientific">Electrophorus electricus</name>
    <name type="common">Electric eel</name>
    <name type="synonym">Gymnotus electricus</name>
    <dbReference type="NCBI Taxonomy" id="8005"/>
    <lineage>
        <taxon>Eukaryota</taxon>
        <taxon>Metazoa</taxon>
        <taxon>Chordata</taxon>
        <taxon>Craniata</taxon>
        <taxon>Vertebrata</taxon>
        <taxon>Euteleostomi</taxon>
        <taxon>Actinopterygii</taxon>
        <taxon>Neopterygii</taxon>
        <taxon>Teleostei</taxon>
        <taxon>Ostariophysi</taxon>
        <taxon>Gymnotiformes</taxon>
        <taxon>Gymnotoidei</taxon>
        <taxon>Gymnotidae</taxon>
        <taxon>Electrophorus</taxon>
    </lineage>
</organism>
<evidence type="ECO:0000256" key="7">
    <source>
        <dbReference type="ARBA" id="ARBA00023157"/>
    </source>
</evidence>
<reference evidence="13" key="1">
    <citation type="journal article" date="2014" name="Science">
        <title>Nonhuman genetics. Genomic basis for the convergent evolution of electric organs.</title>
        <authorList>
            <person name="Gallant J.R."/>
            <person name="Traeger L.L."/>
            <person name="Volkening J.D."/>
            <person name="Moffett H."/>
            <person name="Chen P.H."/>
            <person name="Novina C.D."/>
            <person name="Phillips G.N.Jr."/>
            <person name="Anand R."/>
            <person name="Wells G.B."/>
            <person name="Pinch M."/>
            <person name="Guth R."/>
            <person name="Unguez G.A."/>
            <person name="Albert J.S."/>
            <person name="Zakon H.H."/>
            <person name="Samanta M.P."/>
            <person name="Sussman M.R."/>
        </authorList>
    </citation>
    <scope>NUCLEOTIDE SEQUENCE [LARGE SCALE GENOMIC DNA]</scope>
</reference>
<keyword evidence="3 10" id="KW-0732">Signal</keyword>
<dbReference type="InterPro" id="IPR003599">
    <property type="entry name" value="Ig_sub"/>
</dbReference>
<reference evidence="13" key="2">
    <citation type="journal article" date="2017" name="Sci. Adv.">
        <title>A tail of two voltages: Proteomic comparison of the three electric organs of the electric eel.</title>
        <authorList>
            <person name="Traeger L.L."/>
            <person name="Sabat G."/>
            <person name="Barrett-Wilt G.A."/>
            <person name="Wells G.B."/>
            <person name="Sussman M.R."/>
        </authorList>
    </citation>
    <scope>NUCLEOTIDE SEQUENCE [LARGE SCALE GENOMIC DNA]</scope>
</reference>
<dbReference type="SUPFAM" id="SSF48726">
    <property type="entry name" value="Immunoglobulin"/>
    <property type="match status" value="4"/>
</dbReference>
<dbReference type="Gene3D" id="2.60.40.10">
    <property type="entry name" value="Immunoglobulins"/>
    <property type="match status" value="4"/>
</dbReference>
<dbReference type="Pfam" id="PF07686">
    <property type="entry name" value="V-set"/>
    <property type="match status" value="1"/>
</dbReference>
<dbReference type="SMART" id="SM00409">
    <property type="entry name" value="IG"/>
    <property type="match status" value="5"/>
</dbReference>
<dbReference type="AlphaFoldDB" id="A0A4W4H1R2"/>
<feature type="domain" description="Ig-like" evidence="11">
    <location>
        <begin position="557"/>
        <end position="683"/>
    </location>
</feature>
<keyword evidence="8" id="KW-0393">Immunoglobulin domain</keyword>
<feature type="chain" id="PRO_5044257410" description="Ig-like domain-containing protein" evidence="10">
    <location>
        <begin position="23"/>
        <end position="747"/>
    </location>
</feature>
<evidence type="ECO:0000256" key="4">
    <source>
        <dbReference type="ARBA" id="ARBA00022737"/>
    </source>
</evidence>
<evidence type="ECO:0000256" key="6">
    <source>
        <dbReference type="ARBA" id="ARBA00023136"/>
    </source>
</evidence>
<feature type="signal peptide" evidence="10">
    <location>
        <begin position="1"/>
        <end position="22"/>
    </location>
</feature>
<evidence type="ECO:0000313" key="12">
    <source>
        <dbReference type="Ensembl" id="ENSEEEP00000043976.2"/>
    </source>
</evidence>
<dbReference type="Ensembl" id="ENSEEET00000044476.2">
    <property type="protein sequence ID" value="ENSEEEP00000043976.2"/>
    <property type="gene ID" value="ENSEEEG00000020772.2"/>
</dbReference>
<evidence type="ECO:0000259" key="11">
    <source>
        <dbReference type="PROSITE" id="PS50835"/>
    </source>
</evidence>
<keyword evidence="2 9" id="KW-0812">Transmembrane</keyword>
<gene>
    <name evidence="12" type="primary">LOC113588141</name>
</gene>
<dbReference type="InterPro" id="IPR007110">
    <property type="entry name" value="Ig-like_dom"/>
</dbReference>
<feature type="domain" description="Ig-like" evidence="11">
    <location>
        <begin position="279"/>
        <end position="399"/>
    </location>
</feature>
<dbReference type="FunFam" id="2.60.40.10:FF:000191">
    <property type="entry name" value="Immunoglobulin superfamily member 3"/>
    <property type="match status" value="1"/>
</dbReference>
<dbReference type="GeneTree" id="ENSGT00940000158367"/>
<protein>
    <recommendedName>
        <fullName evidence="11">Ig-like domain-containing protein</fullName>
    </recommendedName>
</protein>
<dbReference type="OMA" id="AKMECIL"/>
<evidence type="ECO:0000256" key="8">
    <source>
        <dbReference type="ARBA" id="ARBA00023319"/>
    </source>
</evidence>
<dbReference type="InterPro" id="IPR036179">
    <property type="entry name" value="Ig-like_dom_sf"/>
</dbReference>
<dbReference type="InterPro" id="IPR013783">
    <property type="entry name" value="Ig-like_fold"/>
</dbReference>
<dbReference type="Proteomes" id="UP000314983">
    <property type="component" value="Chromosome 25"/>
</dbReference>
<feature type="domain" description="Ig-like" evidence="11">
    <location>
        <begin position="22"/>
        <end position="131"/>
    </location>
</feature>
<feature type="domain" description="Ig-like" evidence="11">
    <location>
        <begin position="151"/>
        <end position="249"/>
    </location>
</feature>
<evidence type="ECO:0000256" key="10">
    <source>
        <dbReference type="SAM" id="SignalP"/>
    </source>
</evidence>
<evidence type="ECO:0000313" key="13">
    <source>
        <dbReference type="Proteomes" id="UP000314983"/>
    </source>
</evidence>
<dbReference type="GO" id="GO:0016020">
    <property type="term" value="C:membrane"/>
    <property type="evidence" value="ECO:0007669"/>
    <property type="project" value="UniProtKB-SubCell"/>
</dbReference>
<name>A0A4W4H1R2_ELEEL</name>
<reference evidence="12" key="5">
    <citation type="submission" date="2025-09" db="UniProtKB">
        <authorList>
            <consortium name="Ensembl"/>
        </authorList>
    </citation>
    <scope>IDENTIFICATION</scope>
</reference>
<dbReference type="STRING" id="8005.ENSEEEP00000043976"/>
<evidence type="ECO:0000256" key="5">
    <source>
        <dbReference type="ARBA" id="ARBA00022989"/>
    </source>
</evidence>
<keyword evidence="13" id="KW-1185">Reference proteome</keyword>
<dbReference type="PROSITE" id="PS50835">
    <property type="entry name" value="IG_LIKE"/>
    <property type="match status" value="5"/>
</dbReference>
<reference evidence="12" key="3">
    <citation type="submission" date="2020-05" db="EMBL/GenBank/DDBJ databases">
        <title>Electrophorus electricus (electric eel) genome, fEleEle1, primary haplotype.</title>
        <authorList>
            <person name="Myers G."/>
            <person name="Meyer A."/>
            <person name="Fedrigo O."/>
            <person name="Formenti G."/>
            <person name="Rhie A."/>
            <person name="Tracey A."/>
            <person name="Sims Y."/>
            <person name="Jarvis E.D."/>
        </authorList>
    </citation>
    <scope>NUCLEOTIDE SEQUENCE [LARGE SCALE GENOMIC DNA]</scope>
</reference>
<evidence type="ECO:0000256" key="3">
    <source>
        <dbReference type="ARBA" id="ARBA00022729"/>
    </source>
</evidence>
<dbReference type="PANTHER" id="PTHR12207">
    <property type="entry name" value="V-SET AND TRANSMEMBRANE DOMAIN-CONTAINING PROTEIN"/>
    <property type="match status" value="1"/>
</dbReference>
<proteinExistence type="predicted"/>